<dbReference type="RefSeq" id="WP_090489747.1">
    <property type="nucleotide sequence ID" value="NZ_VTVE01000001.1"/>
</dbReference>
<dbReference type="AlphaFoldDB" id="A0A6M0LCX3"/>
<accession>A0A6M0LCX3</accession>
<evidence type="ECO:0000313" key="2">
    <source>
        <dbReference type="Proteomes" id="UP000473091"/>
    </source>
</evidence>
<organism evidence="1 2">
    <name type="scientific">Pseudobutyrivibrio xylanivorans</name>
    <dbReference type="NCBI Taxonomy" id="185007"/>
    <lineage>
        <taxon>Bacteria</taxon>
        <taxon>Bacillati</taxon>
        <taxon>Bacillota</taxon>
        <taxon>Clostridia</taxon>
        <taxon>Lachnospirales</taxon>
        <taxon>Lachnospiraceae</taxon>
        <taxon>Pseudobutyrivibrio</taxon>
    </lineage>
</organism>
<dbReference type="EMBL" id="VTVE01000001">
    <property type="protein sequence ID" value="NEX00404.1"/>
    <property type="molecule type" value="Genomic_DNA"/>
</dbReference>
<gene>
    <name evidence="1" type="ORF">F0Q01_00725</name>
</gene>
<evidence type="ECO:0000313" key="1">
    <source>
        <dbReference type="EMBL" id="NEX00404.1"/>
    </source>
</evidence>
<reference evidence="1 2" key="1">
    <citation type="submission" date="2019-09" db="EMBL/GenBank/DDBJ databases">
        <authorList>
            <person name="Pidcock S.E."/>
            <person name="Huws S.A."/>
        </authorList>
    </citation>
    <scope>NUCLEOTIDE SEQUENCE [LARGE SCALE GENOMIC DNA]</scope>
    <source>
        <strain evidence="1 2">MZ8</strain>
    </source>
</reference>
<proteinExistence type="predicted"/>
<reference evidence="1 2" key="2">
    <citation type="submission" date="2020-03" db="EMBL/GenBank/DDBJ databases">
        <title>Investigating the evolutionary divergence of the Butyrivibrio group.</title>
        <authorList>
            <person name="Skvortsov T."/>
            <person name="Santos F.G."/>
            <person name="Ting K.S."/>
            <person name="Creevey C.J."/>
        </authorList>
    </citation>
    <scope>NUCLEOTIDE SEQUENCE [LARGE SCALE GENOMIC DNA]</scope>
    <source>
        <strain evidence="1 2">MZ8</strain>
    </source>
</reference>
<name>A0A6M0LCX3_PSEXY</name>
<comment type="caution">
    <text evidence="1">The sequence shown here is derived from an EMBL/GenBank/DDBJ whole genome shotgun (WGS) entry which is preliminary data.</text>
</comment>
<sequence>MGELERKNLDITMSRVFLDEMKKELEILHQEKERIDKTLDDSNDYLEIKKNKGKYIQYYKCSNCMKEGQNKIERVFLKKESIDLARRLAQKSFDKNIYDIIQNKIALIEELESYYVNNNEYELYGDLSEDRKRLIHSNYEDDENYIKRWRQMFLGGSQRDSFYERYPITTPYYTERGERVRSKSEKIIADKLAREGVPYVYEPFTNLANKGMRPDFAVLNIRLRKTFFGEHFGMMDVPEYAIKCVEKINKYNELGYEYGRNLLYTFETQEAGLDTLLLDRLINSYLK</sequence>
<dbReference type="Proteomes" id="UP000473091">
    <property type="component" value="Unassembled WGS sequence"/>
</dbReference>
<protein>
    <submittedName>
        <fullName evidence="1">Uncharacterized protein</fullName>
    </submittedName>
</protein>